<sequence>MHGKSYFQELFLPSARKRELSVTVELNMPEVKTEKPHLLDMGKPQLRMVDLNLLTVFDAVMQEQNITRAAHTLGMSQPAVSNAVARLKVMFNDELFVRYGRGIQPTARAFQLFGSVRQALQLVQNELPGSGFEPTSSERVFNLCVCSPLDNILTSQIYNRVEKIAPNIHVVFKASLNQNTEHQLRYQETEFVISYEEFRRPEFTSVPLFKDEMVLVASRKHPRISGPLLEGDVYNEQHAVVSLDRYASFSQPWYDTPDKQSSVAYQGMALISVLNVVSQTHLVAIAPRWLAEEFAESLDLQILPLPLKLNSRTCYLSWHEAAGRDKGHQWMEDLLVSVCKR</sequence>
<dbReference type="InterPro" id="IPR036390">
    <property type="entry name" value="WH_DNA-bd_sf"/>
</dbReference>
<keyword evidence="5" id="KW-0804">Transcription</keyword>
<evidence type="ECO:0000313" key="7">
    <source>
        <dbReference type="EMBL" id="EPI70631.1"/>
    </source>
</evidence>
<keyword evidence="4" id="KW-0010">Activator</keyword>
<dbReference type="Pfam" id="PF03466">
    <property type="entry name" value="LysR_substrate"/>
    <property type="match status" value="1"/>
</dbReference>
<dbReference type="InterPro" id="IPR050389">
    <property type="entry name" value="LysR-type_TF"/>
</dbReference>
<dbReference type="FunFam" id="1.10.10.10:FF:000188">
    <property type="entry name" value="HTH-type transcriptional regulator LeuO"/>
    <property type="match status" value="1"/>
</dbReference>
<dbReference type="PRINTS" id="PR00039">
    <property type="entry name" value="HTHLYSR"/>
</dbReference>
<keyword evidence="2" id="KW-0805">Transcription regulation</keyword>
<evidence type="ECO:0000256" key="2">
    <source>
        <dbReference type="ARBA" id="ARBA00023015"/>
    </source>
</evidence>
<dbReference type="Gene3D" id="1.10.10.10">
    <property type="entry name" value="Winged helix-like DNA-binding domain superfamily/Winged helix DNA-binding domain"/>
    <property type="match status" value="1"/>
</dbReference>
<dbReference type="InterPro" id="IPR036388">
    <property type="entry name" value="WH-like_DNA-bd_sf"/>
</dbReference>
<evidence type="ECO:0000313" key="8">
    <source>
        <dbReference type="Proteomes" id="UP000014535"/>
    </source>
</evidence>
<dbReference type="GO" id="GO:0032993">
    <property type="term" value="C:protein-DNA complex"/>
    <property type="evidence" value="ECO:0007669"/>
    <property type="project" value="UniProtKB-ARBA"/>
</dbReference>
<dbReference type="PROSITE" id="PS50931">
    <property type="entry name" value="HTH_LYSR"/>
    <property type="match status" value="1"/>
</dbReference>
<reference evidence="7 8" key="1">
    <citation type="submission" date="2013-04" db="EMBL/GenBank/DDBJ databases">
        <authorList>
            <person name="McClelland M."/>
            <person name="Porwollik S."/>
            <person name="Desai P."/>
            <person name="Cheng P."/>
            <person name="Wollam A."/>
            <person name="Pepin K."/>
            <person name="Palsikar V.B."/>
            <person name="Fulton L."/>
            <person name="Fulton R."/>
            <person name="Delehaunty K."/>
            <person name="Fronick C."/>
            <person name="Godfrey J."/>
            <person name="Waligorski J."/>
            <person name="Appelbaum E."/>
            <person name="Tomlinson C."/>
            <person name="Warren W."/>
            <person name="Sodergren E."/>
            <person name="Weinstock G."/>
            <person name="Wilson R.K."/>
        </authorList>
    </citation>
    <scope>NUCLEOTIDE SEQUENCE [LARGE SCALE GENOMIC DNA]</scope>
    <source>
        <strain evidence="7 8">2009K0958</strain>
    </source>
</reference>
<dbReference type="InterPro" id="IPR005119">
    <property type="entry name" value="LysR_subst-bd"/>
</dbReference>
<dbReference type="EMBL" id="ATFT01000037">
    <property type="protein sequence ID" value="EPI70631.1"/>
    <property type="molecule type" value="Genomic_DNA"/>
</dbReference>
<dbReference type="NCBIfam" id="NF007063">
    <property type="entry name" value="PRK09508.1"/>
    <property type="match status" value="1"/>
</dbReference>
<keyword evidence="3" id="KW-0238">DNA-binding</keyword>
<evidence type="ECO:0000256" key="1">
    <source>
        <dbReference type="ARBA" id="ARBA00009437"/>
    </source>
</evidence>
<organism evidence="7 8">
    <name type="scientific">Salmonella enteritidis (strain 2009K0958)</name>
    <dbReference type="NCBI Taxonomy" id="1192586"/>
    <lineage>
        <taxon>Bacteria</taxon>
        <taxon>Pseudomonadati</taxon>
        <taxon>Pseudomonadota</taxon>
        <taxon>Gammaproteobacteria</taxon>
        <taxon>Enterobacterales</taxon>
        <taxon>Enterobacteriaceae</taxon>
        <taxon>Salmonella</taxon>
    </lineage>
</organism>
<dbReference type="AlphaFoldDB" id="A0A656IH15"/>
<protein>
    <submittedName>
        <fullName evidence="7">Leucine transcriptional activator</fullName>
    </submittedName>
</protein>
<comment type="similarity">
    <text evidence="1">Belongs to the LysR transcriptional regulatory family.</text>
</comment>
<dbReference type="SUPFAM" id="SSF46785">
    <property type="entry name" value="Winged helix' DNA-binding domain"/>
    <property type="match status" value="1"/>
</dbReference>
<name>A0A656IH15_SALE2</name>
<dbReference type="FunFam" id="3.40.190.10:FF:000081">
    <property type="entry name" value="HTH-type transcriptional regulator LeuO"/>
    <property type="match status" value="1"/>
</dbReference>
<evidence type="ECO:0000259" key="6">
    <source>
        <dbReference type="PROSITE" id="PS50931"/>
    </source>
</evidence>
<dbReference type="SUPFAM" id="SSF53850">
    <property type="entry name" value="Periplasmic binding protein-like II"/>
    <property type="match status" value="1"/>
</dbReference>
<dbReference type="InterPro" id="IPR000847">
    <property type="entry name" value="LysR_HTH_N"/>
</dbReference>
<gene>
    <name evidence="7" type="ORF">A673_02044</name>
</gene>
<dbReference type="PANTHER" id="PTHR30118">
    <property type="entry name" value="HTH-TYPE TRANSCRIPTIONAL REGULATOR LEUO-RELATED"/>
    <property type="match status" value="1"/>
</dbReference>
<dbReference type="GO" id="GO:0043565">
    <property type="term" value="F:sequence-specific DNA binding"/>
    <property type="evidence" value="ECO:0007669"/>
    <property type="project" value="UniProtKB-ARBA"/>
</dbReference>
<dbReference type="CDD" id="cd08466">
    <property type="entry name" value="PBP2_LeuO"/>
    <property type="match status" value="1"/>
</dbReference>
<evidence type="ECO:0000256" key="3">
    <source>
        <dbReference type="ARBA" id="ARBA00023125"/>
    </source>
</evidence>
<accession>A0A656IH15</accession>
<feature type="domain" description="HTH lysR-type" evidence="6">
    <location>
        <begin position="49"/>
        <end position="106"/>
    </location>
</feature>
<evidence type="ECO:0000256" key="5">
    <source>
        <dbReference type="ARBA" id="ARBA00023163"/>
    </source>
</evidence>
<dbReference type="Pfam" id="PF00126">
    <property type="entry name" value="HTH_1"/>
    <property type="match status" value="1"/>
</dbReference>
<dbReference type="PANTHER" id="PTHR30118:SF6">
    <property type="entry name" value="HTH-TYPE TRANSCRIPTIONAL REGULATOR LEUO"/>
    <property type="match status" value="1"/>
</dbReference>
<evidence type="ECO:0000256" key="4">
    <source>
        <dbReference type="ARBA" id="ARBA00023159"/>
    </source>
</evidence>
<dbReference type="Gene3D" id="3.40.190.10">
    <property type="entry name" value="Periplasmic binding protein-like II"/>
    <property type="match status" value="2"/>
</dbReference>
<comment type="caution">
    <text evidence="7">The sequence shown here is derived from an EMBL/GenBank/DDBJ whole genome shotgun (WGS) entry which is preliminary data.</text>
</comment>
<dbReference type="Proteomes" id="UP000014535">
    <property type="component" value="Unassembled WGS sequence"/>
</dbReference>
<proteinExistence type="inferred from homology"/>
<dbReference type="GO" id="GO:0003700">
    <property type="term" value="F:DNA-binding transcription factor activity"/>
    <property type="evidence" value="ECO:0007669"/>
    <property type="project" value="InterPro"/>
</dbReference>